<evidence type="ECO:0000256" key="1">
    <source>
        <dbReference type="SAM" id="MobiDB-lite"/>
    </source>
</evidence>
<keyword evidence="2" id="KW-1133">Transmembrane helix</keyword>
<name>A0ABP5FGC0_9MICC</name>
<sequence>MTDENTPDETTDEHTPDETPDQTSSHSGSTAADKGSTARARRREAALRRLDKKGPSKRAAVVFGLGAVAAVAAITAAGSLWAPDAPDMNTAAQAAQLPATPTYSVCPGMPMLPEGSEDGGDLDFSPDSSDAVSALAVAATSDLAGNIPGISYYATETDPAEQPSTTQITESLDEETQQGPPATAATDGTVANNAHYEVISDPDESGLPIALATEPVGGSPGTAAASAQYAATDGDLAGMSVAACGSAAHQHWLPGATTTTGTTSVVTVSNPSATNSTVNLTVYGEDGPIDASGASGIVLAPGQTQSMLVAGLAPGENSVAVQVSSSGGPVSADIQQHRLDGIVPAGVDTLQAATTGSNVVIPGLTIDDDAADIADGSGLDGQSPTLHVASTGSAASATITLRGPDGAVDLPTEASAIELAPGATTTVDLSGVEPGTYSVEIDADATVAASATSLAYNPAGDNEDATGNTSAIDTAYMPSTAPIRGETMVALPSVAEPESQLVLTSSEDATVTITPVDAEGQMGEEFTQEIAADSAVTVDEEASAYLVETGSNAVHAGVMVDSSAGISAMPVNTVSETGSGLPVRLGY</sequence>
<proteinExistence type="predicted"/>
<dbReference type="InterPro" id="IPR043777">
    <property type="entry name" value="DUF5719"/>
</dbReference>
<protein>
    <recommendedName>
        <fullName evidence="5">Secreted protein</fullName>
    </recommendedName>
</protein>
<evidence type="ECO:0000256" key="2">
    <source>
        <dbReference type="SAM" id="Phobius"/>
    </source>
</evidence>
<dbReference type="RefSeq" id="WP_343955543.1">
    <property type="nucleotide sequence ID" value="NZ_BAAAMN010000003.1"/>
</dbReference>
<feature type="compositionally biased region" description="Acidic residues" evidence="1">
    <location>
        <begin position="1"/>
        <end position="11"/>
    </location>
</feature>
<comment type="caution">
    <text evidence="3">The sequence shown here is derived from an EMBL/GenBank/DDBJ whole genome shotgun (WGS) entry which is preliminary data.</text>
</comment>
<evidence type="ECO:0008006" key="5">
    <source>
        <dbReference type="Google" id="ProtNLM"/>
    </source>
</evidence>
<dbReference type="Proteomes" id="UP001501461">
    <property type="component" value="Unassembled WGS sequence"/>
</dbReference>
<gene>
    <name evidence="3" type="ORF">GCM10009720_00830</name>
</gene>
<dbReference type="EMBL" id="BAAAMN010000003">
    <property type="protein sequence ID" value="GAA2024926.1"/>
    <property type="molecule type" value="Genomic_DNA"/>
</dbReference>
<evidence type="ECO:0000313" key="3">
    <source>
        <dbReference type="EMBL" id="GAA2024926.1"/>
    </source>
</evidence>
<keyword evidence="2" id="KW-0472">Membrane</keyword>
<keyword evidence="2" id="KW-0812">Transmembrane</keyword>
<keyword evidence="4" id="KW-1185">Reference proteome</keyword>
<feature type="compositionally biased region" description="Basic and acidic residues" evidence="1">
    <location>
        <begin position="43"/>
        <end position="53"/>
    </location>
</feature>
<dbReference type="Pfam" id="PF18986">
    <property type="entry name" value="DUF5719"/>
    <property type="match status" value="1"/>
</dbReference>
<organism evidence="3 4">
    <name type="scientific">Yaniella flava</name>
    <dbReference type="NCBI Taxonomy" id="287930"/>
    <lineage>
        <taxon>Bacteria</taxon>
        <taxon>Bacillati</taxon>
        <taxon>Actinomycetota</taxon>
        <taxon>Actinomycetes</taxon>
        <taxon>Micrococcales</taxon>
        <taxon>Micrococcaceae</taxon>
        <taxon>Yaniella</taxon>
    </lineage>
</organism>
<accession>A0ABP5FGC0</accession>
<feature type="transmembrane region" description="Helical" evidence="2">
    <location>
        <begin position="59"/>
        <end position="82"/>
    </location>
</feature>
<evidence type="ECO:0000313" key="4">
    <source>
        <dbReference type="Proteomes" id="UP001501461"/>
    </source>
</evidence>
<reference evidence="4" key="1">
    <citation type="journal article" date="2019" name="Int. J. Syst. Evol. Microbiol.">
        <title>The Global Catalogue of Microorganisms (GCM) 10K type strain sequencing project: providing services to taxonomists for standard genome sequencing and annotation.</title>
        <authorList>
            <consortium name="The Broad Institute Genomics Platform"/>
            <consortium name="The Broad Institute Genome Sequencing Center for Infectious Disease"/>
            <person name="Wu L."/>
            <person name="Ma J."/>
        </authorList>
    </citation>
    <scope>NUCLEOTIDE SEQUENCE [LARGE SCALE GENOMIC DNA]</scope>
    <source>
        <strain evidence="4">JCM 13595</strain>
    </source>
</reference>
<feature type="region of interest" description="Disordered" evidence="1">
    <location>
        <begin position="154"/>
        <end position="189"/>
    </location>
</feature>
<feature type="region of interest" description="Disordered" evidence="1">
    <location>
        <begin position="1"/>
        <end position="53"/>
    </location>
</feature>